<organism evidence="6 7">
    <name type="scientific">Mesorhabditis belari</name>
    <dbReference type="NCBI Taxonomy" id="2138241"/>
    <lineage>
        <taxon>Eukaryota</taxon>
        <taxon>Metazoa</taxon>
        <taxon>Ecdysozoa</taxon>
        <taxon>Nematoda</taxon>
        <taxon>Chromadorea</taxon>
        <taxon>Rhabditida</taxon>
        <taxon>Rhabditina</taxon>
        <taxon>Rhabditomorpha</taxon>
        <taxon>Rhabditoidea</taxon>
        <taxon>Rhabditidae</taxon>
        <taxon>Mesorhabditinae</taxon>
        <taxon>Mesorhabditis</taxon>
    </lineage>
</organism>
<dbReference type="GO" id="GO:0016787">
    <property type="term" value="F:hydrolase activity"/>
    <property type="evidence" value="ECO:0007669"/>
    <property type="project" value="UniProtKB-KW"/>
</dbReference>
<sequence>MLLTSVFLLLHFYLSDCLEVIAPQLDPNAFQGVINRLPAWVADEFPDIRIGSSKVLRKGTIRISMNTDGQKVLIAESAVDALYGIHYYLRNYCASSISWDGSSFSNGCDRVDGDLSIFLESPPIRFFGNPVTYSYSFVWWKWEQWEPFIDWLALNGFNMFLTPLGQDSIWRDVYLELGIPKAAIDHWLAGPPFQAWQWMGNLQSLGGSPSEQFLRKQLDLNLKIVNRLTSLGIVPVLPTFDGIVPDALFDLFPNATFRRNHSWNKFNGTFALSPTDPLFQKIARLYHKKQQAFYGGVVSNVYSADPFIENFPKQNGKLHHHSESIFAQTAHAVFDGCRHSDPNCVWLVQGWMFQNEAFTAKMAKDFLTAVPKGRLLVLDSFGDQTPLYDRFNNFWGHQFIWCFLHNFGGSLQMHGNLKRIGKAWQQARLSAPNLIGGGLVMEGIHQNYVLYQFAIDTFWSPNRLDVSEWLYTFGRSRYSAPRRVTPAVHKLWTLLSETFYNQPPTTDEHVPVFLYNRPNMDGRIKYWFSTSLFPRMVTAFTSLNATLWGNEMFRRDYTDILRETIQYTLGNRLILRVYESYAIGDGEELEKACQKMDDTFELLDGTSNFDLRPILQAARSWASSEEEANRFERNTKMLFTLWGPKGEIRDYAHREYTGLISGYYRRRWRFFCESLLDARYHFDQKKYDEEVFEFIEKPFIENQLEILIP</sequence>
<evidence type="ECO:0000259" key="4">
    <source>
        <dbReference type="Pfam" id="PF12971"/>
    </source>
</evidence>
<dbReference type="Pfam" id="PF12971">
    <property type="entry name" value="NAGLU_N"/>
    <property type="match status" value="1"/>
</dbReference>
<proteinExistence type="predicted"/>
<accession>A0AAF3FFY1</accession>
<feature type="signal peptide" evidence="2">
    <location>
        <begin position="1"/>
        <end position="17"/>
    </location>
</feature>
<dbReference type="InterPro" id="IPR024732">
    <property type="entry name" value="NAGLU_C"/>
</dbReference>
<dbReference type="InterPro" id="IPR007781">
    <property type="entry name" value="NAGLU"/>
</dbReference>
<name>A0AAF3FFY1_9BILA</name>
<evidence type="ECO:0000259" key="5">
    <source>
        <dbReference type="Pfam" id="PF12972"/>
    </source>
</evidence>
<evidence type="ECO:0000256" key="2">
    <source>
        <dbReference type="SAM" id="SignalP"/>
    </source>
</evidence>
<feature type="domain" description="Alpha-N-acetylglucosaminidase N-terminal" evidence="4">
    <location>
        <begin position="55"/>
        <end position="104"/>
    </location>
</feature>
<keyword evidence="2" id="KW-0732">Signal</keyword>
<dbReference type="Gene3D" id="3.30.379.10">
    <property type="entry name" value="Chitobiase/beta-hexosaminidase domain 2-like"/>
    <property type="match status" value="1"/>
</dbReference>
<feature type="chain" id="PRO_5042001104" description="Alpha-N-acetylglucosaminidase" evidence="2">
    <location>
        <begin position="18"/>
        <end position="709"/>
    </location>
</feature>
<dbReference type="Proteomes" id="UP000887575">
    <property type="component" value="Unassembled WGS sequence"/>
</dbReference>
<evidence type="ECO:0000259" key="3">
    <source>
        <dbReference type="Pfam" id="PF05089"/>
    </source>
</evidence>
<reference evidence="7" key="1">
    <citation type="submission" date="2024-02" db="UniProtKB">
        <authorList>
            <consortium name="WormBaseParasite"/>
        </authorList>
    </citation>
    <scope>IDENTIFICATION</scope>
</reference>
<feature type="domain" description="Alpha-N-acetylglucosaminidase C-terminal" evidence="5">
    <location>
        <begin position="469"/>
        <end position="702"/>
    </location>
</feature>
<evidence type="ECO:0008006" key="8">
    <source>
        <dbReference type="Google" id="ProtNLM"/>
    </source>
</evidence>
<feature type="domain" description="Alpha-N-acetylglucosaminidase tim-barrel" evidence="3">
    <location>
        <begin position="125"/>
        <end position="460"/>
    </location>
</feature>
<dbReference type="InterPro" id="IPR029018">
    <property type="entry name" value="Hex-like_dom2"/>
</dbReference>
<dbReference type="InterPro" id="IPR024240">
    <property type="entry name" value="NAGLU_N"/>
</dbReference>
<dbReference type="Pfam" id="PF12972">
    <property type="entry name" value="NAGLU_C"/>
    <property type="match status" value="1"/>
</dbReference>
<dbReference type="Gene3D" id="3.20.20.80">
    <property type="entry name" value="Glycosidases"/>
    <property type="match status" value="1"/>
</dbReference>
<dbReference type="Pfam" id="PF05089">
    <property type="entry name" value="NAGLU"/>
    <property type="match status" value="1"/>
</dbReference>
<dbReference type="InterPro" id="IPR024733">
    <property type="entry name" value="NAGLU_tim-barrel"/>
</dbReference>
<dbReference type="PANTHER" id="PTHR12872">
    <property type="entry name" value="ALPHA-N-ACETYLGLUCOSAMINIDASE"/>
    <property type="match status" value="1"/>
</dbReference>
<dbReference type="PANTHER" id="PTHR12872:SF1">
    <property type="entry name" value="ALPHA-N-ACETYLGLUCOSAMINIDASE"/>
    <property type="match status" value="1"/>
</dbReference>
<keyword evidence="6" id="KW-1185">Reference proteome</keyword>
<evidence type="ECO:0000313" key="6">
    <source>
        <dbReference type="Proteomes" id="UP000887575"/>
    </source>
</evidence>
<dbReference type="WBParaSite" id="MBELARI_LOCUS5954">
    <property type="protein sequence ID" value="MBELARI_LOCUS5954"/>
    <property type="gene ID" value="MBELARI_LOCUS5954"/>
</dbReference>
<evidence type="ECO:0000256" key="1">
    <source>
        <dbReference type="ARBA" id="ARBA00022801"/>
    </source>
</evidence>
<dbReference type="Gene3D" id="1.20.120.670">
    <property type="entry name" value="N-acetyl-b-d-glucoasminidase"/>
    <property type="match status" value="1"/>
</dbReference>
<evidence type="ECO:0000313" key="7">
    <source>
        <dbReference type="WBParaSite" id="MBELARI_LOCUS5954"/>
    </source>
</evidence>
<dbReference type="AlphaFoldDB" id="A0AAF3FFY1"/>
<protein>
    <recommendedName>
        <fullName evidence="8">Alpha-N-acetylglucosaminidase</fullName>
    </recommendedName>
</protein>
<keyword evidence="1" id="KW-0378">Hydrolase</keyword>